<dbReference type="AlphaFoldDB" id="A0AAV6WCR4"/>
<keyword evidence="4 11" id="KW-0396">Initiation factor</keyword>
<keyword evidence="14" id="KW-1185">Reference proteome</keyword>
<evidence type="ECO:0000256" key="4">
    <source>
        <dbReference type="ARBA" id="ARBA00022540"/>
    </source>
</evidence>
<dbReference type="PANTHER" id="PTHR11960">
    <property type="entry name" value="EUKARYOTIC TRANSLATION INITIATION FACTOR 4E RELATED"/>
    <property type="match status" value="1"/>
</dbReference>
<evidence type="ECO:0000256" key="9">
    <source>
        <dbReference type="ARBA" id="ARBA00025991"/>
    </source>
</evidence>
<gene>
    <name evidence="13" type="ORF">BUALT_Bualt16G0129300</name>
</gene>
<dbReference type="GO" id="GO:0006417">
    <property type="term" value="P:regulation of translation"/>
    <property type="evidence" value="ECO:0007669"/>
    <property type="project" value="UniProtKB-KW"/>
</dbReference>
<evidence type="ECO:0000256" key="3">
    <source>
        <dbReference type="ARBA" id="ARBA00022490"/>
    </source>
</evidence>
<evidence type="ECO:0000256" key="11">
    <source>
        <dbReference type="RuleBase" id="RU004374"/>
    </source>
</evidence>
<reference evidence="13" key="1">
    <citation type="submission" date="2019-10" db="EMBL/GenBank/DDBJ databases">
        <authorList>
            <person name="Zhang R."/>
            <person name="Pan Y."/>
            <person name="Wang J."/>
            <person name="Ma R."/>
            <person name="Yu S."/>
        </authorList>
    </citation>
    <scope>NUCLEOTIDE SEQUENCE</scope>
    <source>
        <strain evidence="13">LA-IB0</strain>
        <tissue evidence="13">Leaf</tissue>
    </source>
</reference>
<dbReference type="GO" id="GO:0003743">
    <property type="term" value="F:translation initiation factor activity"/>
    <property type="evidence" value="ECO:0007669"/>
    <property type="project" value="UniProtKB-KW"/>
</dbReference>
<comment type="subunit">
    <text evidence="9">EIF4F is a multi-subunit complex, the composition of which varies with external and internal environmental conditions. It is composed of at least EIF4A, EIF4E and EIF4G. EIF4E is also known to interact with other partners. In higher plants two isoforms of EIF4F have been identified, named isoform EIF4F and isoform EIF(iso)4F. Isoform EIF4F has subunits p220 and p26, whereas isoform EIF(iso)4F has subunits p82 and p28.</text>
</comment>
<comment type="caution">
    <text evidence="13">The sequence shown here is derived from an EMBL/GenBank/DDBJ whole genome shotgun (WGS) entry which is preliminary data.</text>
</comment>
<protein>
    <recommendedName>
        <fullName evidence="10">mRNA cap-binding protein</fullName>
    </recommendedName>
</protein>
<dbReference type="GO" id="GO:0016281">
    <property type="term" value="C:eukaryotic translation initiation factor 4F complex"/>
    <property type="evidence" value="ECO:0007669"/>
    <property type="project" value="TreeGrafter"/>
</dbReference>
<evidence type="ECO:0000256" key="5">
    <source>
        <dbReference type="ARBA" id="ARBA00022845"/>
    </source>
</evidence>
<evidence type="ECO:0000256" key="10">
    <source>
        <dbReference type="ARBA" id="ARBA00030245"/>
    </source>
</evidence>
<keyword evidence="5" id="KW-0810">Translation regulation</keyword>
<dbReference type="Pfam" id="PF01652">
    <property type="entry name" value="IF4E"/>
    <property type="match status" value="1"/>
</dbReference>
<evidence type="ECO:0000256" key="8">
    <source>
        <dbReference type="ARBA" id="ARBA00023242"/>
    </source>
</evidence>
<evidence type="ECO:0000256" key="6">
    <source>
        <dbReference type="ARBA" id="ARBA00022884"/>
    </source>
</evidence>
<evidence type="ECO:0000256" key="12">
    <source>
        <dbReference type="SAM" id="SignalP"/>
    </source>
</evidence>
<feature type="chain" id="PRO_5043787114" description="mRNA cap-binding protein" evidence="12">
    <location>
        <begin position="25"/>
        <end position="399"/>
    </location>
</feature>
<dbReference type="GO" id="GO:0005634">
    <property type="term" value="C:nucleus"/>
    <property type="evidence" value="ECO:0007669"/>
    <property type="project" value="UniProtKB-SubCell"/>
</dbReference>
<evidence type="ECO:0000256" key="7">
    <source>
        <dbReference type="ARBA" id="ARBA00022917"/>
    </source>
</evidence>
<keyword evidence="6 11" id="KW-0694">RNA-binding</keyword>
<dbReference type="InterPro" id="IPR001040">
    <property type="entry name" value="TIF_eIF_4E"/>
</dbReference>
<evidence type="ECO:0000256" key="2">
    <source>
        <dbReference type="ARBA" id="ARBA00009860"/>
    </source>
</evidence>
<dbReference type="PROSITE" id="PS00813">
    <property type="entry name" value="IF4E"/>
    <property type="match status" value="1"/>
</dbReference>
<dbReference type="GO" id="GO:0009615">
    <property type="term" value="P:response to virus"/>
    <property type="evidence" value="ECO:0007669"/>
    <property type="project" value="UniProtKB-ARBA"/>
</dbReference>
<dbReference type="PANTHER" id="PTHR11960:SF18">
    <property type="entry name" value="EUKARYOTIC TRANSLATION INITIATION FACTOR 4E HOMOLOGOUS PROTEIN, ISOFORM B"/>
    <property type="match status" value="1"/>
</dbReference>
<dbReference type="InterPro" id="IPR023398">
    <property type="entry name" value="TIF_eIF4e-like"/>
</dbReference>
<dbReference type="EMBL" id="WHWC01000016">
    <property type="protein sequence ID" value="KAG8367983.1"/>
    <property type="molecule type" value="Genomic_DNA"/>
</dbReference>
<dbReference type="GO" id="GO:0000340">
    <property type="term" value="F:RNA 7-methylguanosine cap binding"/>
    <property type="evidence" value="ECO:0007669"/>
    <property type="project" value="TreeGrafter"/>
</dbReference>
<comment type="subcellular location">
    <subcellularLocation>
        <location evidence="1">Nucleus</location>
    </subcellularLocation>
</comment>
<evidence type="ECO:0000313" key="13">
    <source>
        <dbReference type="EMBL" id="KAG8367983.1"/>
    </source>
</evidence>
<dbReference type="Gene3D" id="3.30.760.10">
    <property type="entry name" value="RNA Cap, Translation Initiation Factor Eif4e"/>
    <property type="match status" value="1"/>
</dbReference>
<evidence type="ECO:0000313" key="14">
    <source>
        <dbReference type="Proteomes" id="UP000826271"/>
    </source>
</evidence>
<dbReference type="InterPro" id="IPR019770">
    <property type="entry name" value="TIF_eIF_4E_CS"/>
</dbReference>
<name>A0AAV6WCR4_9LAMI</name>
<keyword evidence="7 11" id="KW-0648">Protein biosynthesis</keyword>
<keyword evidence="12" id="KW-0732">Signal</keyword>
<sequence>MGYARVPSQSIVIHMLSLLVRVWGKAGLGGAREPLACILGRQTAGSSHVVSEPTLLRASHCGRRETPVWCSIEGGSEVGLFSSVEALPSRRALWESGAIRGNRHAKMQRRGGRSTEELMLRGHRVKVGVKAVCAWCTAGCAMCTKREPVHPGDGAAVQSSELKYARVPSQSIVIHMLSLLVRVWGKARLGGAREPLACILGRRTAGSSHTAPPPLTHSTVHQHKFVLWYTRRTPGVRNQTSYEDNIKKIVDFSTVEAFWVCYCHLARPSILPIPTDLHLFKDGVRPLWEDSANCNGGKWIIRFKKSVSGRFWEDLVLALVGDQLDYGDKICGAVLSIRFSEDIVSVWNGKASDHQAVTALRDSIKRHLKLPHSYVMEYKPHDASLRDNSSYRNTWMRGY</sequence>
<keyword evidence="8" id="KW-0539">Nucleus</keyword>
<feature type="signal peptide" evidence="12">
    <location>
        <begin position="1"/>
        <end position="24"/>
    </location>
</feature>
<accession>A0AAV6WCR4</accession>
<comment type="similarity">
    <text evidence="2 11">Belongs to the eukaryotic initiation factor 4E family.</text>
</comment>
<keyword evidence="3" id="KW-0963">Cytoplasm</keyword>
<organism evidence="13 14">
    <name type="scientific">Buddleja alternifolia</name>
    <dbReference type="NCBI Taxonomy" id="168488"/>
    <lineage>
        <taxon>Eukaryota</taxon>
        <taxon>Viridiplantae</taxon>
        <taxon>Streptophyta</taxon>
        <taxon>Embryophyta</taxon>
        <taxon>Tracheophyta</taxon>
        <taxon>Spermatophyta</taxon>
        <taxon>Magnoliopsida</taxon>
        <taxon>eudicotyledons</taxon>
        <taxon>Gunneridae</taxon>
        <taxon>Pentapetalae</taxon>
        <taxon>asterids</taxon>
        <taxon>lamiids</taxon>
        <taxon>Lamiales</taxon>
        <taxon>Scrophulariaceae</taxon>
        <taxon>Buddlejeae</taxon>
        <taxon>Buddleja</taxon>
    </lineage>
</organism>
<dbReference type="SUPFAM" id="SSF55418">
    <property type="entry name" value="eIF4e-like"/>
    <property type="match status" value="1"/>
</dbReference>
<evidence type="ECO:0000256" key="1">
    <source>
        <dbReference type="ARBA" id="ARBA00004123"/>
    </source>
</evidence>
<proteinExistence type="inferred from homology"/>
<dbReference type="Proteomes" id="UP000826271">
    <property type="component" value="Unassembled WGS sequence"/>
</dbReference>